<protein>
    <submittedName>
        <fullName evidence="1">Uncharacterized protein</fullName>
    </submittedName>
</protein>
<organism evidence="1 2">
    <name type="scientific">Aliarcobacter cibarius</name>
    <dbReference type="NCBI Taxonomy" id="255507"/>
    <lineage>
        <taxon>Bacteria</taxon>
        <taxon>Pseudomonadati</taxon>
        <taxon>Campylobacterota</taxon>
        <taxon>Epsilonproteobacteria</taxon>
        <taxon>Campylobacterales</taxon>
        <taxon>Arcobacteraceae</taxon>
        <taxon>Aliarcobacter</taxon>
    </lineage>
</organism>
<name>A0A7L5JNN7_9BACT</name>
<evidence type="ECO:0000313" key="1">
    <source>
        <dbReference type="EMBL" id="QKJ26787.1"/>
    </source>
</evidence>
<dbReference type="AlphaFoldDB" id="A0A7L5JNN7"/>
<gene>
    <name evidence="1" type="ORF">ACBT_0866</name>
</gene>
<dbReference type="RefSeq" id="WP_024774898.1">
    <property type="nucleotide sequence ID" value="NZ_CP054051.1"/>
</dbReference>
<proteinExistence type="predicted"/>
<evidence type="ECO:0000313" key="2">
    <source>
        <dbReference type="Proteomes" id="UP000509513"/>
    </source>
</evidence>
<reference evidence="1 2" key="1">
    <citation type="submission" date="2020-05" db="EMBL/GenBank/DDBJ databases">
        <title>Complete genome sequencing of Campylobacter and Arcobacter type strains.</title>
        <authorList>
            <person name="Miller W.G."/>
            <person name="Yee E."/>
        </authorList>
    </citation>
    <scope>NUCLEOTIDE SEQUENCE [LARGE SCALE GENOMIC DNA]</scope>
    <source>
        <strain evidence="1 2">LMG 21996</strain>
    </source>
</reference>
<dbReference type="KEGG" id="acib:ACBT_0866"/>
<dbReference type="Proteomes" id="UP000509513">
    <property type="component" value="Chromosome"/>
</dbReference>
<accession>A0A7L5JNN7</accession>
<dbReference type="EMBL" id="CP054051">
    <property type="protein sequence ID" value="QKJ26787.1"/>
    <property type="molecule type" value="Genomic_DNA"/>
</dbReference>
<sequence length="279" mass="32783">MLKKVLLICDTTIIEHIFALVCKKMNIDLTIQKSTIVNEEYDFIIVDQAFIDDNFNNYKQYTRRLGAISSEELSFSKARDFIIPRPFLPTKLEAIFNEQMETLYDDELNYNRRSSYTYNSFDEEDKTFIIQKNSILEDNSVYDYQDNSRSFDSDEEFNFIDESLVNISLLDNGGILDNSELNKINNILKEEKIHNEIELEKSDWKDISSIIDDALEEVREYEFDLAQNEAKTYNLVLNKFDIEELRPFLEKFDQTVINRLVSGETVDVKISLKENQNGK</sequence>